<dbReference type="OrthoDB" id="8677206at2"/>
<proteinExistence type="inferred from homology"/>
<dbReference type="AlphaFoldDB" id="A0A5Q0HCL3"/>
<dbReference type="Proteomes" id="UP000325787">
    <property type="component" value="Chromosome"/>
</dbReference>
<protein>
    <recommendedName>
        <fullName evidence="2">Urease accessory protein UreD</fullName>
    </recommendedName>
</protein>
<dbReference type="GO" id="GO:0016151">
    <property type="term" value="F:nickel cation binding"/>
    <property type="evidence" value="ECO:0007669"/>
    <property type="project" value="UniProtKB-UniRule"/>
</dbReference>
<keyword evidence="2" id="KW-0996">Nickel insertion</keyword>
<dbReference type="Pfam" id="PF01774">
    <property type="entry name" value="UreD"/>
    <property type="match status" value="1"/>
</dbReference>
<comment type="function">
    <text evidence="2">Required for maturation of urease via the functional incorporation of the urease nickel metallocenter.</text>
</comment>
<gene>
    <name evidence="2" type="primary">ureD</name>
    <name evidence="4" type="ORF">EKG83_02660</name>
</gene>
<keyword evidence="1 2" id="KW-0143">Chaperone</keyword>
<evidence type="ECO:0000313" key="5">
    <source>
        <dbReference type="Proteomes" id="UP000325787"/>
    </source>
</evidence>
<evidence type="ECO:0000313" key="4">
    <source>
        <dbReference type="EMBL" id="QFZ23986.1"/>
    </source>
</evidence>
<comment type="similarity">
    <text evidence="2">Belongs to the UreD family.</text>
</comment>
<organism evidence="4 5">
    <name type="scientific">Saccharothrix syringae</name>
    <name type="common">Nocardiopsis syringae</name>
    <dbReference type="NCBI Taxonomy" id="103733"/>
    <lineage>
        <taxon>Bacteria</taxon>
        <taxon>Bacillati</taxon>
        <taxon>Actinomycetota</taxon>
        <taxon>Actinomycetes</taxon>
        <taxon>Pseudonocardiales</taxon>
        <taxon>Pseudonocardiaceae</taxon>
        <taxon>Saccharothrix</taxon>
    </lineage>
</organism>
<sequence length="295" mass="31134">MRARARLEVERDPDGRSVVRVLRSAAPLRLVPHRGRAGTALVHLVGSVTAPLGGDDLELDVLVGPGAALVLRGVAATLALPGHRPGGSRSHVRVELGEGAEVEYLPEPTVVTARARHEAVFRARLGEGARLHTREILVLGRSNEPAGLLDTTLDVRGNGTAIKQTSHLGVPEVDGSPAGTAGLRVLGAELLCWGEDPPAAVSAAWWSLVPLAGRGSLTTALGPDAVAVERELDEARARHPGWRDHLTRSRTRFRVPDHTESDGSGGGHHRAGGSAKSPEPVPSRDRQVPQVPGRR</sequence>
<evidence type="ECO:0000256" key="2">
    <source>
        <dbReference type="HAMAP-Rule" id="MF_01384"/>
    </source>
</evidence>
<name>A0A5Q0HCL3_SACSY</name>
<accession>A0A5Q0HCL3</accession>
<dbReference type="HAMAP" id="MF_01384">
    <property type="entry name" value="UreD"/>
    <property type="match status" value="1"/>
</dbReference>
<feature type="region of interest" description="Disordered" evidence="3">
    <location>
        <begin position="236"/>
        <end position="295"/>
    </location>
</feature>
<dbReference type="EMBL" id="CP034550">
    <property type="protein sequence ID" value="QFZ23986.1"/>
    <property type="molecule type" value="Genomic_DNA"/>
</dbReference>
<comment type="subunit">
    <text evidence="2">UreD, UreF and UreG form a complex that acts as a GTP-hydrolysis-dependent molecular chaperone, activating the urease apoprotein by helping to assemble the nickel containing metallocenter of UreC. The UreE protein probably delivers the nickel.</text>
</comment>
<dbReference type="GO" id="GO:0005737">
    <property type="term" value="C:cytoplasm"/>
    <property type="evidence" value="ECO:0007669"/>
    <property type="project" value="UniProtKB-SubCell"/>
</dbReference>
<dbReference type="KEGG" id="ssyi:EKG83_02660"/>
<keyword evidence="2" id="KW-0963">Cytoplasm</keyword>
<keyword evidence="5" id="KW-1185">Reference proteome</keyword>
<evidence type="ECO:0000256" key="1">
    <source>
        <dbReference type="ARBA" id="ARBA00023186"/>
    </source>
</evidence>
<dbReference type="InterPro" id="IPR002669">
    <property type="entry name" value="UreD"/>
</dbReference>
<evidence type="ECO:0000256" key="3">
    <source>
        <dbReference type="SAM" id="MobiDB-lite"/>
    </source>
</evidence>
<comment type="subcellular location">
    <subcellularLocation>
        <location evidence="2">Cytoplasm</location>
    </subcellularLocation>
</comment>
<reference evidence="5" key="1">
    <citation type="journal article" date="2021" name="Curr. Microbiol.">
        <title>Complete genome of nocamycin-producing strain Saccharothrix syringae NRRL B-16468 reveals the biosynthetic potential for secondary metabolites.</title>
        <authorList>
            <person name="Mo X."/>
            <person name="Yang S."/>
        </authorList>
    </citation>
    <scope>NUCLEOTIDE SEQUENCE [LARGE SCALE GENOMIC DNA]</scope>
    <source>
        <strain evidence="5">ATCC 51364 / DSM 43886 / JCM 6844 / KCTC 9398 / NBRC 14523 / NRRL B-16468 / INA 2240</strain>
    </source>
</reference>
<feature type="compositionally biased region" description="Basic and acidic residues" evidence="3">
    <location>
        <begin position="236"/>
        <end position="247"/>
    </location>
</feature>